<dbReference type="GO" id="GO:0005178">
    <property type="term" value="F:integrin binding"/>
    <property type="evidence" value="ECO:0007669"/>
    <property type="project" value="TreeGrafter"/>
</dbReference>
<dbReference type="GO" id="GO:0098609">
    <property type="term" value="P:cell-cell adhesion"/>
    <property type="evidence" value="ECO:0007669"/>
    <property type="project" value="TreeGrafter"/>
</dbReference>
<evidence type="ECO:0000313" key="2">
    <source>
        <dbReference type="EMBL" id="KIH51897.1"/>
    </source>
</evidence>
<dbReference type="AlphaFoldDB" id="A0A0C2CQ64"/>
<dbReference type="CDD" id="cd17090">
    <property type="entry name" value="FERM_F1_TLN"/>
    <property type="match status" value="1"/>
</dbReference>
<dbReference type="SUPFAM" id="SSF47031">
    <property type="entry name" value="Second domain of FERM"/>
    <property type="match status" value="1"/>
</dbReference>
<dbReference type="GO" id="GO:0005886">
    <property type="term" value="C:plasma membrane"/>
    <property type="evidence" value="ECO:0007669"/>
    <property type="project" value="TreeGrafter"/>
</dbReference>
<dbReference type="PANTHER" id="PTHR19981:SF1">
    <property type="entry name" value="RHEA, ISOFORM B"/>
    <property type="match status" value="1"/>
</dbReference>
<reference evidence="2 3" key="1">
    <citation type="submission" date="2013-12" db="EMBL/GenBank/DDBJ databases">
        <title>Draft genome of the parsitic nematode Ancylostoma duodenale.</title>
        <authorList>
            <person name="Mitreva M."/>
        </authorList>
    </citation>
    <scope>NUCLEOTIDE SEQUENCE [LARGE SCALE GENOMIC DNA]</scope>
    <source>
        <strain evidence="2 3">Zhejiang</strain>
    </source>
</reference>
<evidence type="ECO:0000259" key="1">
    <source>
        <dbReference type="PROSITE" id="PS50057"/>
    </source>
</evidence>
<name>A0A0C2CQ64_9BILA</name>
<dbReference type="GO" id="GO:0005925">
    <property type="term" value="C:focal adhesion"/>
    <property type="evidence" value="ECO:0007669"/>
    <property type="project" value="TreeGrafter"/>
</dbReference>
<dbReference type="Proteomes" id="UP000054047">
    <property type="component" value="Unassembled WGS sequence"/>
</dbReference>
<dbReference type="SMART" id="SM00295">
    <property type="entry name" value="B41"/>
    <property type="match status" value="1"/>
</dbReference>
<dbReference type="GO" id="GO:0030036">
    <property type="term" value="P:actin cytoskeleton organization"/>
    <property type="evidence" value="ECO:0007669"/>
    <property type="project" value="TreeGrafter"/>
</dbReference>
<dbReference type="InterPro" id="IPR014352">
    <property type="entry name" value="FERM/acyl-CoA-bd_prot_sf"/>
</dbReference>
<dbReference type="InterPro" id="IPR000299">
    <property type="entry name" value="FERM_domain"/>
</dbReference>
<dbReference type="OrthoDB" id="5845093at2759"/>
<dbReference type="EMBL" id="KN745104">
    <property type="protein sequence ID" value="KIH51897.1"/>
    <property type="molecule type" value="Genomic_DNA"/>
</dbReference>
<dbReference type="Pfam" id="PF00373">
    <property type="entry name" value="FERM_M"/>
    <property type="match status" value="1"/>
</dbReference>
<evidence type="ECO:0000313" key="3">
    <source>
        <dbReference type="Proteomes" id="UP000054047"/>
    </source>
</evidence>
<dbReference type="Gene3D" id="1.20.80.10">
    <property type="match status" value="1"/>
</dbReference>
<dbReference type="PROSITE" id="PS50057">
    <property type="entry name" value="FERM_3"/>
    <property type="match status" value="1"/>
</dbReference>
<protein>
    <submittedName>
        <fullName evidence="2">FERM protein</fullName>
    </submittedName>
</protein>
<dbReference type="InterPro" id="IPR019748">
    <property type="entry name" value="FERM_central"/>
</dbReference>
<gene>
    <name evidence="2" type="ORF">ANCDUO_18008</name>
</gene>
<dbReference type="GO" id="GO:0005737">
    <property type="term" value="C:cytoplasm"/>
    <property type="evidence" value="ECO:0007669"/>
    <property type="project" value="TreeGrafter"/>
</dbReference>
<keyword evidence="3" id="KW-1185">Reference proteome</keyword>
<dbReference type="PANTHER" id="PTHR19981">
    <property type="entry name" value="TALIN"/>
    <property type="match status" value="1"/>
</dbReference>
<dbReference type="InterPro" id="IPR019749">
    <property type="entry name" value="Band_41_domain"/>
</dbReference>
<proteinExistence type="predicted"/>
<dbReference type="Gene3D" id="3.10.20.90">
    <property type="entry name" value="Phosphatidylinositol 3-kinase Catalytic Subunit, Chain A, domain 1"/>
    <property type="match status" value="1"/>
</dbReference>
<dbReference type="CDD" id="cd14473">
    <property type="entry name" value="FERM_B-lobe"/>
    <property type="match status" value="1"/>
</dbReference>
<sequence>MLDGSVKTIPVDESHPVGQLMVGVCTKIGISNYEEYSLVRATEPDSRGSMMNLRDERSRTIDGEQRKGMMGTLGRKKEQKLEQLRQKLHTDEEMAWVDHSKTLREQGIGEDETLLLRRKYFFSDTNVDSRDPVQLNLLYVQCRDGILRSLHPVTKEIACDLGALQCQIEYGDFPENKPKFYIE</sequence>
<dbReference type="InterPro" id="IPR035963">
    <property type="entry name" value="FERM_2"/>
</dbReference>
<accession>A0A0C2CQ64</accession>
<feature type="domain" description="FERM" evidence="1">
    <location>
        <begin position="1"/>
        <end position="183"/>
    </location>
</feature>
<organism evidence="2 3">
    <name type="scientific">Ancylostoma duodenale</name>
    <dbReference type="NCBI Taxonomy" id="51022"/>
    <lineage>
        <taxon>Eukaryota</taxon>
        <taxon>Metazoa</taxon>
        <taxon>Ecdysozoa</taxon>
        <taxon>Nematoda</taxon>
        <taxon>Chromadorea</taxon>
        <taxon>Rhabditida</taxon>
        <taxon>Rhabditina</taxon>
        <taxon>Rhabditomorpha</taxon>
        <taxon>Strongyloidea</taxon>
        <taxon>Ancylostomatidae</taxon>
        <taxon>Ancylostomatinae</taxon>
        <taxon>Ancylostoma</taxon>
    </lineage>
</organism>